<dbReference type="Proteomes" id="UP000230033">
    <property type="component" value="Unassembled WGS sequence"/>
</dbReference>
<organism evidence="10 11">
    <name type="scientific">Candidatus Shapirobacteria bacterium CG09_land_8_20_14_0_10_47_13</name>
    <dbReference type="NCBI Taxonomy" id="1974481"/>
    <lineage>
        <taxon>Bacteria</taxon>
        <taxon>Candidatus Shapironibacteriota</taxon>
    </lineage>
</organism>
<dbReference type="GO" id="GO:0009103">
    <property type="term" value="P:lipopolysaccharide biosynthetic process"/>
    <property type="evidence" value="ECO:0007669"/>
    <property type="project" value="UniProtKB-ARBA"/>
</dbReference>
<evidence type="ECO:0000256" key="5">
    <source>
        <dbReference type="ARBA" id="ARBA00022692"/>
    </source>
</evidence>
<evidence type="ECO:0000256" key="4">
    <source>
        <dbReference type="ARBA" id="ARBA00022679"/>
    </source>
</evidence>
<feature type="transmembrane region" description="Helical" evidence="8">
    <location>
        <begin position="144"/>
        <end position="171"/>
    </location>
</feature>
<accession>A0A2H0WN13</accession>
<evidence type="ECO:0000259" key="9">
    <source>
        <dbReference type="Pfam" id="PF13231"/>
    </source>
</evidence>
<evidence type="ECO:0000256" key="2">
    <source>
        <dbReference type="ARBA" id="ARBA00022475"/>
    </source>
</evidence>
<keyword evidence="5 8" id="KW-0812">Transmembrane</keyword>
<reference evidence="11" key="1">
    <citation type="submission" date="2017-09" db="EMBL/GenBank/DDBJ databases">
        <title>Depth-based differentiation of microbial function through sediment-hosted aquifers and enrichment of novel symbionts in the deep terrestrial subsurface.</title>
        <authorList>
            <person name="Probst A.J."/>
            <person name="Ladd B."/>
            <person name="Jarett J.K."/>
            <person name="Geller-Mcgrath D.E."/>
            <person name="Sieber C.M.K."/>
            <person name="Emerson J.B."/>
            <person name="Anantharaman K."/>
            <person name="Thomas B.C."/>
            <person name="Malmstrom R."/>
            <person name="Stieglmeier M."/>
            <person name="Klingl A."/>
            <person name="Woyke T."/>
            <person name="Ryan C.M."/>
            <person name="Banfield J.F."/>
        </authorList>
    </citation>
    <scope>NUCLEOTIDE SEQUENCE [LARGE SCALE GENOMIC DNA]</scope>
</reference>
<keyword evidence="2" id="KW-1003">Cell membrane</keyword>
<feature type="transmembrane region" description="Helical" evidence="8">
    <location>
        <begin position="70"/>
        <end position="91"/>
    </location>
</feature>
<keyword evidence="7 8" id="KW-0472">Membrane</keyword>
<dbReference type="Pfam" id="PF13231">
    <property type="entry name" value="PMT_2"/>
    <property type="match status" value="1"/>
</dbReference>
<dbReference type="InterPro" id="IPR050297">
    <property type="entry name" value="LipidA_mod_glycosyltrf_83"/>
</dbReference>
<comment type="caution">
    <text evidence="10">The sequence shown here is derived from an EMBL/GenBank/DDBJ whole genome shotgun (WGS) entry which is preliminary data.</text>
</comment>
<evidence type="ECO:0000256" key="6">
    <source>
        <dbReference type="ARBA" id="ARBA00022989"/>
    </source>
</evidence>
<dbReference type="PANTHER" id="PTHR33908:SF11">
    <property type="entry name" value="MEMBRANE PROTEIN"/>
    <property type="match status" value="1"/>
</dbReference>
<evidence type="ECO:0000256" key="8">
    <source>
        <dbReference type="SAM" id="Phobius"/>
    </source>
</evidence>
<feature type="domain" description="Glycosyltransferase RgtA/B/C/D-like" evidence="9">
    <location>
        <begin position="108"/>
        <end position="219"/>
    </location>
</feature>
<dbReference type="PANTHER" id="PTHR33908">
    <property type="entry name" value="MANNOSYLTRANSFERASE YKCB-RELATED"/>
    <property type="match status" value="1"/>
</dbReference>
<dbReference type="EMBL" id="PEZJ01000013">
    <property type="protein sequence ID" value="PIS14032.1"/>
    <property type="molecule type" value="Genomic_DNA"/>
</dbReference>
<feature type="transmembrane region" description="Helical" evidence="8">
    <location>
        <begin position="178"/>
        <end position="195"/>
    </location>
</feature>
<dbReference type="AlphaFoldDB" id="A0A2H0WN13"/>
<proteinExistence type="predicted"/>
<gene>
    <name evidence="10" type="ORF">COT65_01060</name>
</gene>
<sequence length="436" mass="49596">MNKFLKSRAIIFILLLGAIFRFYGLNWDQSSHLHPDERMITMVTTGIHLPQTAQEWSTLLTAQSPLNPKFFPYGSFPIYLLKFSGWLFSSLDPRWTQYDWINLLGRGVSAAADLGAIFLIYLLGKNIWSARTGLWGALLYSLSVFPIQAAHFYAVDSLLGFFILATLYRLIRFYEKPIFKNALLVGICFGLSLATKVSATVLLAAIGAAFLADLFLILLKKIRRVKPAPKIYQQLRLFFPHLLKFGTIIIFFSVLTFLIFEPYALIDFPTFWRQTQEQQAMTKNAYVFPYTLQYVGTTPYLYHLKNLVLWGMGIPLGIISILATAYLIVRLIIEVPKPGRENQEAKILILVVFAIAYFLVVGRFAIKFMRYLLPLYPLLCLFSAWGLRSAIASRKKIISLAGKACLIIVLTSGFLWAVSFTSIYSQPNTRVLATEW</sequence>
<keyword evidence="3" id="KW-0328">Glycosyltransferase</keyword>
<evidence type="ECO:0000256" key="7">
    <source>
        <dbReference type="ARBA" id="ARBA00023136"/>
    </source>
</evidence>
<dbReference type="GO" id="GO:0005886">
    <property type="term" value="C:plasma membrane"/>
    <property type="evidence" value="ECO:0007669"/>
    <property type="project" value="UniProtKB-SubCell"/>
</dbReference>
<dbReference type="InterPro" id="IPR038731">
    <property type="entry name" value="RgtA/B/C-like"/>
</dbReference>
<feature type="transmembrane region" description="Helical" evidence="8">
    <location>
        <begin position="201"/>
        <end position="219"/>
    </location>
</feature>
<evidence type="ECO:0000313" key="11">
    <source>
        <dbReference type="Proteomes" id="UP000230033"/>
    </source>
</evidence>
<feature type="transmembrane region" description="Helical" evidence="8">
    <location>
        <begin position="345"/>
        <end position="366"/>
    </location>
</feature>
<comment type="subcellular location">
    <subcellularLocation>
        <location evidence="1">Cell membrane</location>
        <topology evidence="1">Multi-pass membrane protein</topology>
    </subcellularLocation>
</comment>
<keyword evidence="4" id="KW-0808">Transferase</keyword>
<evidence type="ECO:0000313" key="10">
    <source>
        <dbReference type="EMBL" id="PIS14032.1"/>
    </source>
</evidence>
<keyword evidence="6 8" id="KW-1133">Transmembrane helix</keyword>
<protein>
    <recommendedName>
        <fullName evidence="9">Glycosyltransferase RgtA/B/C/D-like domain-containing protein</fullName>
    </recommendedName>
</protein>
<feature type="transmembrane region" description="Helical" evidence="8">
    <location>
        <begin position="103"/>
        <end position="124"/>
    </location>
</feature>
<feature type="non-terminal residue" evidence="10">
    <location>
        <position position="436"/>
    </location>
</feature>
<dbReference type="GO" id="GO:0016763">
    <property type="term" value="F:pentosyltransferase activity"/>
    <property type="evidence" value="ECO:0007669"/>
    <property type="project" value="TreeGrafter"/>
</dbReference>
<feature type="transmembrane region" description="Helical" evidence="8">
    <location>
        <begin position="239"/>
        <end position="260"/>
    </location>
</feature>
<feature type="transmembrane region" description="Helical" evidence="8">
    <location>
        <begin position="307"/>
        <end position="333"/>
    </location>
</feature>
<feature type="transmembrane region" description="Helical" evidence="8">
    <location>
        <begin position="404"/>
        <end position="424"/>
    </location>
</feature>
<name>A0A2H0WN13_9BACT</name>
<evidence type="ECO:0000256" key="3">
    <source>
        <dbReference type="ARBA" id="ARBA00022676"/>
    </source>
</evidence>
<feature type="transmembrane region" description="Helical" evidence="8">
    <location>
        <begin position="372"/>
        <end position="392"/>
    </location>
</feature>
<evidence type="ECO:0000256" key="1">
    <source>
        <dbReference type="ARBA" id="ARBA00004651"/>
    </source>
</evidence>